<evidence type="ECO:0000313" key="2">
    <source>
        <dbReference type="EMBL" id="KAK5060016.1"/>
    </source>
</evidence>
<feature type="region of interest" description="Disordered" evidence="1">
    <location>
        <begin position="252"/>
        <end position="274"/>
    </location>
</feature>
<organism evidence="2 3">
    <name type="scientific">Exophiala bonariae</name>
    <dbReference type="NCBI Taxonomy" id="1690606"/>
    <lineage>
        <taxon>Eukaryota</taxon>
        <taxon>Fungi</taxon>
        <taxon>Dikarya</taxon>
        <taxon>Ascomycota</taxon>
        <taxon>Pezizomycotina</taxon>
        <taxon>Eurotiomycetes</taxon>
        <taxon>Chaetothyriomycetidae</taxon>
        <taxon>Chaetothyriales</taxon>
        <taxon>Herpotrichiellaceae</taxon>
        <taxon>Exophiala</taxon>
    </lineage>
</organism>
<proteinExistence type="predicted"/>
<dbReference type="Proteomes" id="UP001358417">
    <property type="component" value="Unassembled WGS sequence"/>
</dbReference>
<keyword evidence="3" id="KW-1185">Reference proteome</keyword>
<comment type="caution">
    <text evidence="2">The sequence shown here is derived from an EMBL/GenBank/DDBJ whole genome shotgun (WGS) entry which is preliminary data.</text>
</comment>
<evidence type="ECO:0000313" key="3">
    <source>
        <dbReference type="Proteomes" id="UP001358417"/>
    </source>
</evidence>
<dbReference type="EMBL" id="JAVRRD010000004">
    <property type="protein sequence ID" value="KAK5060016.1"/>
    <property type="molecule type" value="Genomic_DNA"/>
</dbReference>
<sequence>MNTVAIKYTYVLDLLKDLIRNHSSVSPQAVNLVICSTRDDFLGQVLSSLHPPLQPGIATNATLEARHHDEIEHGAEGPDEDDYGSSRSSHQLFLSPVLSLLSASQSVKLIFCPTIPTLRAYFSSLYEVDGNGDGDMAAPEDSSSTSKSSQIIVLNMLAQHHGSSEFTLQGLSQTLATIVSAGARTSQAVRLVECKDANDPSNDQFGSNLWDMEVPLLSLSIKIGEGGARWGRRTVQVKKIASRWFRREMTMDQRHVSRTSGRQEIPDSEDEMLL</sequence>
<evidence type="ECO:0008006" key="4">
    <source>
        <dbReference type="Google" id="ProtNLM"/>
    </source>
</evidence>
<dbReference type="RefSeq" id="XP_064709837.1">
    <property type="nucleotide sequence ID" value="XM_064853438.1"/>
</dbReference>
<accession>A0AAV9NNC5</accession>
<dbReference type="GeneID" id="89978058"/>
<gene>
    <name evidence="2" type="ORF">LTR84_009900</name>
</gene>
<reference evidence="2 3" key="1">
    <citation type="submission" date="2023-08" db="EMBL/GenBank/DDBJ databases">
        <title>Black Yeasts Isolated from many extreme environments.</title>
        <authorList>
            <person name="Coleine C."/>
            <person name="Stajich J.E."/>
            <person name="Selbmann L."/>
        </authorList>
    </citation>
    <scope>NUCLEOTIDE SEQUENCE [LARGE SCALE GENOMIC DNA]</scope>
    <source>
        <strain evidence="2 3">CCFEE 5792</strain>
    </source>
</reference>
<name>A0AAV9NNC5_9EURO</name>
<protein>
    <recommendedName>
        <fullName evidence="4">Elongator complex protein 5</fullName>
    </recommendedName>
</protein>
<evidence type="ECO:0000256" key="1">
    <source>
        <dbReference type="SAM" id="MobiDB-lite"/>
    </source>
</evidence>
<dbReference type="AlphaFoldDB" id="A0AAV9NNC5"/>